<keyword evidence="3" id="KW-1185">Reference proteome</keyword>
<dbReference type="InterPro" id="IPR010359">
    <property type="entry name" value="IrrE_HExxH"/>
</dbReference>
<proteinExistence type="predicted"/>
<dbReference type="Pfam" id="PF06114">
    <property type="entry name" value="Peptidase_M78"/>
    <property type="match status" value="1"/>
</dbReference>
<dbReference type="PANTHER" id="PTHR43236:SF2">
    <property type="entry name" value="BLL0069 PROTEIN"/>
    <property type="match status" value="1"/>
</dbReference>
<gene>
    <name evidence="2" type="ORF">CSC94_22490</name>
</gene>
<organism evidence="2 3">
    <name type="scientific">Zhengella mangrovi</name>
    <dbReference type="NCBI Taxonomy" id="1982044"/>
    <lineage>
        <taxon>Bacteria</taxon>
        <taxon>Pseudomonadati</taxon>
        <taxon>Pseudomonadota</taxon>
        <taxon>Alphaproteobacteria</taxon>
        <taxon>Hyphomicrobiales</taxon>
        <taxon>Notoacmeibacteraceae</taxon>
        <taxon>Zhengella</taxon>
    </lineage>
</organism>
<comment type="caution">
    <text evidence="2">The sequence shown here is derived from an EMBL/GenBank/DDBJ whole genome shotgun (WGS) entry which is preliminary data.</text>
</comment>
<dbReference type="InterPro" id="IPR052345">
    <property type="entry name" value="Rad_response_metalloprotease"/>
</dbReference>
<name>A0A2G1QGY0_9HYPH</name>
<evidence type="ECO:0000313" key="3">
    <source>
        <dbReference type="Proteomes" id="UP000221168"/>
    </source>
</evidence>
<accession>A0A2G1QGY0</accession>
<dbReference type="EMBL" id="PDVP01000023">
    <property type="protein sequence ID" value="PHP64772.1"/>
    <property type="molecule type" value="Genomic_DNA"/>
</dbReference>
<dbReference type="Proteomes" id="UP000221168">
    <property type="component" value="Unassembled WGS sequence"/>
</dbReference>
<dbReference type="Gene3D" id="1.10.10.2910">
    <property type="match status" value="1"/>
</dbReference>
<protein>
    <recommendedName>
        <fullName evidence="1">IrrE N-terminal-like domain-containing protein</fullName>
    </recommendedName>
</protein>
<evidence type="ECO:0000259" key="1">
    <source>
        <dbReference type="Pfam" id="PF06114"/>
    </source>
</evidence>
<dbReference type="AlphaFoldDB" id="A0A2G1QGY0"/>
<feature type="domain" description="IrrE N-terminal-like" evidence="1">
    <location>
        <begin position="44"/>
        <end position="176"/>
    </location>
</feature>
<dbReference type="PANTHER" id="PTHR43236">
    <property type="entry name" value="ANTITOXIN HIGA1"/>
    <property type="match status" value="1"/>
</dbReference>
<reference evidence="2 3" key="1">
    <citation type="submission" date="2017-10" db="EMBL/GenBank/DDBJ databases">
        <title>Sedimentibacterium mangrovi gen. nov., sp. nov., a novel member of family Phyllobacteriacea isolated from mangrove sediment.</title>
        <authorList>
            <person name="Liao H."/>
            <person name="Tian Y."/>
        </authorList>
    </citation>
    <scope>NUCLEOTIDE SEQUENCE [LARGE SCALE GENOMIC DNA]</scope>
    <source>
        <strain evidence="2 3">X9-2-2</strain>
    </source>
</reference>
<evidence type="ECO:0000313" key="2">
    <source>
        <dbReference type="EMBL" id="PHP64772.1"/>
    </source>
</evidence>
<sequence>MEVEDAGGANPDRLAAAIHRQLRSQGLTTGPVPVEAIATALDIIDIRIESLSNVEGALVTTAERGIGSILVSASASQPRQRFTIGHELGHFLNVWHAPTGPDGFTCSKADLRSGDDSARKDLSRHDRQEREANRFAACLLLPDYRLARYIDDNPDLGQVLGAARNLHCSRESVARRYSELLELPNAMLFSKDGKLRYFVRSGGIGSLDIGVGDPLRDLPPANGDSGLSDIEDMSSVGWLRYGQERDLTIQTLHQQNGYAMTLVTVPDHPDDDNGVEDSVERFDRFSGRS</sequence>